<dbReference type="RefSeq" id="WP_235130144.1">
    <property type="nucleotide sequence ID" value="NZ_JACSGT010000001.1"/>
</dbReference>
<comment type="caution">
    <text evidence="1">The sequence shown here is derived from an EMBL/GenBank/DDBJ whole genome shotgun (WGS) entry which is preliminary data.</text>
</comment>
<gene>
    <name evidence="1" type="ORF">H9Q08_03640</name>
</gene>
<dbReference type="EMBL" id="JACSGT010000001">
    <property type="protein sequence ID" value="MCF2218388.1"/>
    <property type="molecule type" value="Genomic_DNA"/>
</dbReference>
<protein>
    <submittedName>
        <fullName evidence="1">Uncharacterized protein</fullName>
    </submittedName>
</protein>
<name>A0ABS9C1F9_9FLAO</name>
<reference evidence="1" key="1">
    <citation type="submission" date="2021-08" db="EMBL/GenBank/DDBJ databases">
        <title>Complete genome sequence of Chryseobacterium sp strain PS-8.</title>
        <authorList>
            <person name="Das S.K."/>
        </authorList>
    </citation>
    <scope>NUCLEOTIDE SEQUENCE</scope>
    <source>
        <strain evidence="1">PS-8</strain>
    </source>
</reference>
<evidence type="ECO:0000313" key="1">
    <source>
        <dbReference type="EMBL" id="MCF2218388.1"/>
    </source>
</evidence>
<organism evidence="1 2">
    <name type="scientific">Chryseobacterium indicum</name>
    <dbReference type="NCBI Taxonomy" id="2766954"/>
    <lineage>
        <taxon>Bacteria</taxon>
        <taxon>Pseudomonadati</taxon>
        <taxon>Bacteroidota</taxon>
        <taxon>Flavobacteriia</taxon>
        <taxon>Flavobacteriales</taxon>
        <taxon>Weeksellaceae</taxon>
        <taxon>Chryseobacterium group</taxon>
        <taxon>Chryseobacterium</taxon>
    </lineage>
</organism>
<accession>A0ABS9C1F9</accession>
<proteinExistence type="predicted"/>
<evidence type="ECO:0000313" key="2">
    <source>
        <dbReference type="Proteomes" id="UP001430374"/>
    </source>
</evidence>
<sequence length="184" mass="21815">MEKIKTFIGVVFEKEQIAIHLQRNKDDINKYNEFVEKELNVYCQDQYDSENRVEFNIKGKIVSPFSDRFYEQSKKSSYPIPRYLFKISEYIHEKYGAVWACYASFSNPNESIKKITECFLVTSINEELKIVSDFIVSSDAKEWRHVGGDEDKSLRLHNLGKPVKVERYLEPTDEWSLEEYLKDK</sequence>
<dbReference type="Proteomes" id="UP001430374">
    <property type="component" value="Unassembled WGS sequence"/>
</dbReference>
<keyword evidence="2" id="KW-1185">Reference proteome</keyword>